<accession>A0A7C4GGE1</accession>
<comment type="similarity">
    <text evidence="10 11">Belongs to the TonB-dependent receptor family.</text>
</comment>
<keyword evidence="3 10" id="KW-1134">Transmembrane beta strand</keyword>
<dbReference type="SUPFAM" id="SSF49464">
    <property type="entry name" value="Carboxypeptidase regulatory domain-like"/>
    <property type="match status" value="1"/>
</dbReference>
<reference evidence="15" key="1">
    <citation type="journal article" date="2020" name="mSystems">
        <title>Genome- and Community-Level Interaction Insights into Carbon Utilization and Element Cycling Functions of Hydrothermarchaeota in Hydrothermal Sediment.</title>
        <authorList>
            <person name="Zhou Z."/>
            <person name="Liu Y."/>
            <person name="Xu W."/>
            <person name="Pan J."/>
            <person name="Luo Z.H."/>
            <person name="Li M."/>
        </authorList>
    </citation>
    <scope>NUCLEOTIDE SEQUENCE [LARGE SCALE GENOMIC DNA]</scope>
    <source>
        <strain evidence="15">SpSt-488</strain>
    </source>
</reference>
<proteinExistence type="inferred from homology"/>
<evidence type="ECO:0000259" key="13">
    <source>
        <dbReference type="Pfam" id="PF00593"/>
    </source>
</evidence>
<evidence type="ECO:0000256" key="4">
    <source>
        <dbReference type="ARBA" id="ARBA00022692"/>
    </source>
</evidence>
<sequence>MRLFVLIPLLCSSLAAAEFSGVVLDAWTRQPVPFALIEVLAADIIVAADSLGRFSFRLASADSPADVTVSRAGYRQWTWSGLKPGSHIELALIPTRYDLKAVTVTALRLPVLLAAGPASVVRPAETGLGLELTDAARLAPTAELRDYVNYTSVGLRGAGNEHTLIELDGVRLNSAQSGTFDLSTLSPLLADRIEIARGGSSAAHGSSAIGGVVNIITPEPETLSARIQAGLGSFGRRRLDLAHTLPLGRFGFFVAGQLLSSRNDFNWPDSLDSLRTMRNADISRRSGAVKTVYRHGPVRASFLGELSAAERGVPGSTRWPSDSARRADDRGLLIAACDIQPAPELRTAARLHYSAADQRYRDPDWATNDTHRLRVLGARIDQSFRPVSWLLLLAGAEVSSEALQSTALGRPERFNPAGWVQWRIERHGFDINHVLRLELLRQQVRRSDSTRSSSLLSVFSPKVTLSWSGLQFVNLYTGFSRSFRAPGFNDLYWPEDAFTYGNPDLKPETGTTLDAGIGGTRPGWLVWWLGGYHTRLTDLIQWQPDSLWRFHPVNVDRATITGLELEIRADLRQFGFSAAGNICSARADSFALIYRPGVSGRASVWFTPPLSTLRPRLFGGVDYTGARFADAANTDKLPAHALVNTGIALAPRLGRVDLRIETGLKNLLDVNHETARGYPSPGRNWFLELGLGI</sequence>
<comment type="subcellular location">
    <subcellularLocation>
        <location evidence="1 10">Cell outer membrane</location>
        <topology evidence="1 10">Multi-pass membrane protein</topology>
    </subcellularLocation>
</comment>
<evidence type="ECO:0000256" key="6">
    <source>
        <dbReference type="ARBA" id="ARBA00023077"/>
    </source>
</evidence>
<keyword evidence="6 11" id="KW-0798">TonB box</keyword>
<keyword evidence="8 15" id="KW-0675">Receptor</keyword>
<keyword evidence="7 10" id="KW-0472">Membrane</keyword>
<comment type="caution">
    <text evidence="15">The sequence shown here is derived from an EMBL/GenBank/DDBJ whole genome shotgun (WGS) entry which is preliminary data.</text>
</comment>
<evidence type="ECO:0000256" key="3">
    <source>
        <dbReference type="ARBA" id="ARBA00022452"/>
    </source>
</evidence>
<dbReference type="InterPro" id="IPR037066">
    <property type="entry name" value="Plug_dom_sf"/>
</dbReference>
<evidence type="ECO:0000256" key="10">
    <source>
        <dbReference type="PROSITE-ProRule" id="PRU01360"/>
    </source>
</evidence>
<feature type="signal peptide" evidence="12">
    <location>
        <begin position="1"/>
        <end position="17"/>
    </location>
</feature>
<dbReference type="SUPFAM" id="SSF56935">
    <property type="entry name" value="Porins"/>
    <property type="match status" value="1"/>
</dbReference>
<dbReference type="PANTHER" id="PTHR30069:SF29">
    <property type="entry name" value="HEMOGLOBIN AND HEMOGLOBIN-HAPTOGLOBIN-BINDING PROTEIN 1-RELATED"/>
    <property type="match status" value="1"/>
</dbReference>
<evidence type="ECO:0000256" key="7">
    <source>
        <dbReference type="ARBA" id="ARBA00023136"/>
    </source>
</evidence>
<evidence type="ECO:0000256" key="8">
    <source>
        <dbReference type="ARBA" id="ARBA00023170"/>
    </source>
</evidence>
<keyword evidence="4 10" id="KW-0812">Transmembrane</keyword>
<feature type="domain" description="TonB-dependent receptor-like beta-barrel" evidence="13">
    <location>
        <begin position="413"/>
        <end position="667"/>
    </location>
</feature>
<name>A0A7C4GGE1_UNCW3</name>
<dbReference type="GO" id="GO:0009279">
    <property type="term" value="C:cell outer membrane"/>
    <property type="evidence" value="ECO:0007669"/>
    <property type="project" value="UniProtKB-SubCell"/>
</dbReference>
<keyword evidence="5 12" id="KW-0732">Signal</keyword>
<protein>
    <submittedName>
        <fullName evidence="15">TonB-dependent receptor</fullName>
    </submittedName>
</protein>
<dbReference type="GO" id="GO:0015344">
    <property type="term" value="F:siderophore uptake transmembrane transporter activity"/>
    <property type="evidence" value="ECO:0007669"/>
    <property type="project" value="TreeGrafter"/>
</dbReference>
<dbReference type="InterPro" id="IPR012910">
    <property type="entry name" value="Plug_dom"/>
</dbReference>
<keyword evidence="9 10" id="KW-0998">Cell outer membrane</keyword>
<dbReference type="AlphaFoldDB" id="A0A7C4GGE1"/>
<evidence type="ECO:0000256" key="11">
    <source>
        <dbReference type="RuleBase" id="RU003357"/>
    </source>
</evidence>
<evidence type="ECO:0000256" key="12">
    <source>
        <dbReference type="SAM" id="SignalP"/>
    </source>
</evidence>
<evidence type="ECO:0000256" key="5">
    <source>
        <dbReference type="ARBA" id="ARBA00022729"/>
    </source>
</evidence>
<dbReference type="InterPro" id="IPR036942">
    <property type="entry name" value="Beta-barrel_TonB_sf"/>
</dbReference>
<organism evidence="15">
    <name type="scientific">candidate division WOR-3 bacterium</name>
    <dbReference type="NCBI Taxonomy" id="2052148"/>
    <lineage>
        <taxon>Bacteria</taxon>
        <taxon>Bacteria division WOR-3</taxon>
    </lineage>
</organism>
<dbReference type="Gene3D" id="2.170.130.10">
    <property type="entry name" value="TonB-dependent receptor, plug domain"/>
    <property type="match status" value="1"/>
</dbReference>
<dbReference type="GO" id="GO:0044718">
    <property type="term" value="P:siderophore transmembrane transport"/>
    <property type="evidence" value="ECO:0007669"/>
    <property type="project" value="TreeGrafter"/>
</dbReference>
<evidence type="ECO:0000259" key="14">
    <source>
        <dbReference type="Pfam" id="PF07715"/>
    </source>
</evidence>
<dbReference type="Pfam" id="PF07715">
    <property type="entry name" value="Plug"/>
    <property type="match status" value="1"/>
</dbReference>
<dbReference type="InterPro" id="IPR000531">
    <property type="entry name" value="Beta-barrel_TonB"/>
</dbReference>
<evidence type="ECO:0000256" key="1">
    <source>
        <dbReference type="ARBA" id="ARBA00004571"/>
    </source>
</evidence>
<evidence type="ECO:0000256" key="2">
    <source>
        <dbReference type="ARBA" id="ARBA00022448"/>
    </source>
</evidence>
<dbReference type="PANTHER" id="PTHR30069">
    <property type="entry name" value="TONB-DEPENDENT OUTER MEMBRANE RECEPTOR"/>
    <property type="match status" value="1"/>
</dbReference>
<gene>
    <name evidence="15" type="ORF">ENS41_08880</name>
</gene>
<dbReference type="InterPro" id="IPR039426">
    <property type="entry name" value="TonB-dep_rcpt-like"/>
</dbReference>
<feature type="domain" description="TonB-dependent receptor plug" evidence="14">
    <location>
        <begin position="147"/>
        <end position="212"/>
    </location>
</feature>
<dbReference type="PROSITE" id="PS52016">
    <property type="entry name" value="TONB_DEPENDENT_REC_3"/>
    <property type="match status" value="1"/>
</dbReference>
<evidence type="ECO:0000313" key="15">
    <source>
        <dbReference type="EMBL" id="HGK29041.1"/>
    </source>
</evidence>
<feature type="chain" id="PRO_5028098896" evidence="12">
    <location>
        <begin position="18"/>
        <end position="693"/>
    </location>
</feature>
<dbReference type="EMBL" id="DSUT01000186">
    <property type="protein sequence ID" value="HGK29041.1"/>
    <property type="molecule type" value="Genomic_DNA"/>
</dbReference>
<dbReference type="InterPro" id="IPR008969">
    <property type="entry name" value="CarboxyPept-like_regulatory"/>
</dbReference>
<evidence type="ECO:0000256" key="9">
    <source>
        <dbReference type="ARBA" id="ARBA00023237"/>
    </source>
</evidence>
<dbReference type="Gene3D" id="2.40.170.20">
    <property type="entry name" value="TonB-dependent receptor, beta-barrel domain"/>
    <property type="match status" value="1"/>
</dbReference>
<keyword evidence="2 10" id="KW-0813">Transport</keyword>
<dbReference type="Pfam" id="PF00593">
    <property type="entry name" value="TonB_dep_Rec_b-barrel"/>
    <property type="match status" value="1"/>
</dbReference>